<evidence type="ECO:0000256" key="1">
    <source>
        <dbReference type="ARBA" id="ARBA00022723"/>
    </source>
</evidence>
<dbReference type="EMBL" id="JAVSGH010000023">
    <property type="protein sequence ID" value="MDT3726928.1"/>
    <property type="molecule type" value="Genomic_DNA"/>
</dbReference>
<gene>
    <name evidence="4" type="ORF">ROS62_19410</name>
</gene>
<evidence type="ECO:0000313" key="5">
    <source>
        <dbReference type="Proteomes" id="UP001181313"/>
    </source>
</evidence>
<dbReference type="Proteomes" id="UP001181313">
    <property type="component" value="Unassembled WGS sequence"/>
</dbReference>
<dbReference type="Pfam" id="PF01903">
    <property type="entry name" value="CbiX"/>
    <property type="match status" value="2"/>
</dbReference>
<accession>A0ABU3I1Y5</accession>
<evidence type="ECO:0000256" key="3">
    <source>
        <dbReference type="SAM" id="MobiDB-lite"/>
    </source>
</evidence>
<dbReference type="Gene3D" id="3.40.50.1400">
    <property type="match status" value="2"/>
</dbReference>
<dbReference type="PANTHER" id="PTHR33542">
    <property type="entry name" value="SIROHYDROCHLORIN FERROCHELATASE, CHLOROPLASTIC"/>
    <property type="match status" value="1"/>
</dbReference>
<dbReference type="SUPFAM" id="SSF53800">
    <property type="entry name" value="Chelatase"/>
    <property type="match status" value="1"/>
</dbReference>
<name>A0ABU3I1Y5_9ACTN</name>
<dbReference type="InterPro" id="IPR050963">
    <property type="entry name" value="Sirohydro_Cobaltochel/CbiX"/>
</dbReference>
<comment type="caution">
    <text evidence="4">The sequence shown here is derived from an EMBL/GenBank/DDBJ whole genome shotgun (WGS) entry which is preliminary data.</text>
</comment>
<keyword evidence="5" id="KW-1185">Reference proteome</keyword>
<sequence>MPAGRTLAPHGPYARTAGRTTGPAGTALLLVAHGSRDPRHAATLRTLADGVRSLAGLRTGIAFLEFDRPGVADAVGAAVSAGADRVVVVPLLLSRAYHATTDLPAALAEGWGVPVHTTDVLGGSPLLVAALERRLSEAGAGSSGRDSTGVVVAATGSRDAGARASVAAVARALRRAGRPDVLSAYVTGPGRRPGDAVRELRARGARRVAVAPYVLAPGLLPERIAAEAAEAGADVLAAPLGAAPELVRLVVERGVGAVAG</sequence>
<evidence type="ECO:0000256" key="2">
    <source>
        <dbReference type="ARBA" id="ARBA00023239"/>
    </source>
</evidence>
<dbReference type="RefSeq" id="WP_093552382.1">
    <property type="nucleotide sequence ID" value="NZ_JAVSGH010000023.1"/>
</dbReference>
<evidence type="ECO:0000313" key="4">
    <source>
        <dbReference type="EMBL" id="MDT3726928.1"/>
    </source>
</evidence>
<dbReference type="InterPro" id="IPR002762">
    <property type="entry name" value="CbiX-like"/>
</dbReference>
<dbReference type="CDD" id="cd03416">
    <property type="entry name" value="CbiX_SirB_N"/>
    <property type="match status" value="1"/>
</dbReference>
<keyword evidence="1" id="KW-0479">Metal-binding</keyword>
<protein>
    <submittedName>
        <fullName evidence="4">CbiX/SirB N-terminal domain-containing protein</fullName>
    </submittedName>
</protein>
<dbReference type="PANTHER" id="PTHR33542:SF5">
    <property type="entry name" value="FERROCHELATASE CHE1"/>
    <property type="match status" value="1"/>
</dbReference>
<keyword evidence="2" id="KW-0456">Lyase</keyword>
<organism evidence="4 5">
    <name type="scientific">Streptomyces althioticus subsp. attaecolombicae</name>
    <dbReference type="NCBI Taxonomy" id="3075534"/>
    <lineage>
        <taxon>Bacteria</taxon>
        <taxon>Bacillati</taxon>
        <taxon>Actinomycetota</taxon>
        <taxon>Actinomycetes</taxon>
        <taxon>Kitasatosporales</taxon>
        <taxon>Streptomycetaceae</taxon>
        <taxon>Streptomyces</taxon>
        <taxon>Streptomyces althioticus group</taxon>
    </lineage>
</organism>
<reference evidence="4" key="1">
    <citation type="submission" date="2024-05" db="EMBL/GenBank/DDBJ databases">
        <title>30 novel species of actinomycetes from the DSMZ collection.</title>
        <authorList>
            <person name="Nouioui I."/>
        </authorList>
    </citation>
    <scope>NUCLEOTIDE SEQUENCE</scope>
    <source>
        <strain evidence="4">DSM 41972</strain>
    </source>
</reference>
<feature type="region of interest" description="Disordered" evidence="3">
    <location>
        <begin position="1"/>
        <end position="20"/>
    </location>
</feature>
<proteinExistence type="predicted"/>